<proteinExistence type="predicted"/>
<dbReference type="Gene3D" id="3.40.50.1000">
    <property type="entry name" value="HAD superfamily/HAD-like"/>
    <property type="match status" value="1"/>
</dbReference>
<dbReference type="Gene3D" id="1.10.150.240">
    <property type="entry name" value="Putative phosphatase, domain 2"/>
    <property type="match status" value="1"/>
</dbReference>
<reference evidence="1 2" key="1">
    <citation type="submission" date="2018-11" db="EMBL/GenBank/DDBJ databases">
        <authorList>
            <person name="Wuyts S."/>
        </authorList>
    </citation>
    <scope>NUCLEOTIDE SEQUENCE [LARGE SCALE GENOMIC DNA]</scope>
    <source>
        <strain evidence="1">Lactobacillus mudanjiangensis AMBF249</strain>
    </source>
</reference>
<dbReference type="Proteomes" id="UP000289996">
    <property type="component" value="Unassembled WGS sequence"/>
</dbReference>
<dbReference type="SFLD" id="SFLDG01129">
    <property type="entry name" value="C1.5:_HAD__Beta-PGM__Phosphata"/>
    <property type="match status" value="1"/>
</dbReference>
<dbReference type="Pfam" id="PF13419">
    <property type="entry name" value="HAD_2"/>
    <property type="match status" value="1"/>
</dbReference>
<gene>
    <name evidence="1" type="ORF">MUDAN_MDHGFNIF_00257</name>
</gene>
<dbReference type="GO" id="GO:0005829">
    <property type="term" value="C:cytosol"/>
    <property type="evidence" value="ECO:0007669"/>
    <property type="project" value="TreeGrafter"/>
</dbReference>
<protein>
    <submittedName>
        <fullName evidence="1">Phosphoglycolate phosphatase (Putative) [Lactobacillus plantarum JDM1]</fullName>
    </submittedName>
</protein>
<dbReference type="PANTHER" id="PTHR43434">
    <property type="entry name" value="PHOSPHOGLYCOLATE PHOSPHATASE"/>
    <property type="match status" value="1"/>
</dbReference>
<sequence length="206" mass="23143">MTYQTILFDIDNTLINSADLIAETLQKGAAATGVNVPVSEYRKRIGRPGDEILKEFGVTNWKQVLADYMVEFERNMDQLTYFPGIEVLLSNLNELGIQTGVVTSKDQVRFARETKYFPLIAAAKIVTTSDLTTKSKPSAEPLLYTVKMHQLDLEQTLYVGDSVYDMQAAQAARMDFSSADWGALPDIEFNYAKYQLARPDVLLKLI</sequence>
<dbReference type="InterPro" id="IPR023214">
    <property type="entry name" value="HAD_sf"/>
</dbReference>
<organism evidence="1 2">
    <name type="scientific">Lactiplantibacillus mudanjiangensis</name>
    <dbReference type="NCBI Taxonomy" id="1296538"/>
    <lineage>
        <taxon>Bacteria</taxon>
        <taxon>Bacillati</taxon>
        <taxon>Bacillota</taxon>
        <taxon>Bacilli</taxon>
        <taxon>Lactobacillales</taxon>
        <taxon>Lactobacillaceae</taxon>
        <taxon>Lactiplantibacillus</taxon>
    </lineage>
</organism>
<dbReference type="PANTHER" id="PTHR43434:SF1">
    <property type="entry name" value="PHOSPHOGLYCOLATE PHOSPHATASE"/>
    <property type="match status" value="1"/>
</dbReference>
<dbReference type="OrthoDB" id="9792518at2"/>
<dbReference type="InterPro" id="IPR036412">
    <property type="entry name" value="HAD-like_sf"/>
</dbReference>
<dbReference type="EMBL" id="UYIG01000001">
    <property type="protein sequence ID" value="VDG26858.1"/>
    <property type="molecule type" value="Genomic_DNA"/>
</dbReference>
<name>A0A660DUK8_9LACO</name>
<evidence type="ECO:0000313" key="1">
    <source>
        <dbReference type="EMBL" id="VDG26858.1"/>
    </source>
</evidence>
<accession>A0A660DUK8</accession>
<dbReference type="AlphaFoldDB" id="A0A660DUK8"/>
<dbReference type="RefSeq" id="WP_130847815.1">
    <property type="nucleotide sequence ID" value="NZ_UYIE01000152.1"/>
</dbReference>
<dbReference type="GO" id="GO:0008967">
    <property type="term" value="F:phosphoglycolate phosphatase activity"/>
    <property type="evidence" value="ECO:0007669"/>
    <property type="project" value="TreeGrafter"/>
</dbReference>
<keyword evidence="2" id="KW-1185">Reference proteome</keyword>
<dbReference type="GO" id="GO:0006281">
    <property type="term" value="P:DNA repair"/>
    <property type="evidence" value="ECO:0007669"/>
    <property type="project" value="TreeGrafter"/>
</dbReference>
<dbReference type="InterPro" id="IPR050155">
    <property type="entry name" value="HAD-like_hydrolase_sf"/>
</dbReference>
<dbReference type="InterPro" id="IPR006439">
    <property type="entry name" value="HAD-SF_hydro_IA"/>
</dbReference>
<dbReference type="SUPFAM" id="SSF56784">
    <property type="entry name" value="HAD-like"/>
    <property type="match status" value="1"/>
</dbReference>
<dbReference type="NCBIfam" id="TIGR01549">
    <property type="entry name" value="HAD-SF-IA-v1"/>
    <property type="match status" value="1"/>
</dbReference>
<evidence type="ECO:0000313" key="2">
    <source>
        <dbReference type="Proteomes" id="UP000289996"/>
    </source>
</evidence>
<dbReference type="SFLD" id="SFLDS00003">
    <property type="entry name" value="Haloacid_Dehalogenase"/>
    <property type="match status" value="1"/>
</dbReference>
<dbReference type="InterPro" id="IPR041492">
    <property type="entry name" value="HAD_2"/>
</dbReference>
<dbReference type="InterPro" id="IPR023198">
    <property type="entry name" value="PGP-like_dom2"/>
</dbReference>